<dbReference type="AlphaFoldDB" id="A0A840CE02"/>
<dbReference type="RefSeq" id="WP_221232863.1">
    <property type="nucleotide sequence ID" value="NZ_JACIEP010000001.1"/>
</dbReference>
<keyword evidence="4" id="KW-1134">Transmembrane beta strand</keyword>
<dbReference type="Pfam" id="PF07715">
    <property type="entry name" value="Plug"/>
    <property type="match status" value="1"/>
</dbReference>
<dbReference type="InterPro" id="IPR037066">
    <property type="entry name" value="Plug_dom_sf"/>
</dbReference>
<evidence type="ECO:0000256" key="3">
    <source>
        <dbReference type="ARBA" id="ARBA00023237"/>
    </source>
</evidence>
<protein>
    <submittedName>
        <fullName evidence="6">TonB-linked SusC/RagA family outer membrane protein</fullName>
    </submittedName>
</protein>
<accession>A0A840CE02</accession>
<keyword evidence="1 4" id="KW-0813">Transport</keyword>
<evidence type="ECO:0000256" key="1">
    <source>
        <dbReference type="ARBA" id="ARBA00022448"/>
    </source>
</evidence>
<dbReference type="FunFam" id="2.170.130.10:FF:000003">
    <property type="entry name" value="SusC/RagA family TonB-linked outer membrane protein"/>
    <property type="match status" value="1"/>
</dbReference>
<dbReference type="SMART" id="SM00965">
    <property type="entry name" value="STN"/>
    <property type="match status" value="1"/>
</dbReference>
<keyword evidence="2 4" id="KW-0472">Membrane</keyword>
<dbReference type="Pfam" id="PF07660">
    <property type="entry name" value="STN"/>
    <property type="match status" value="1"/>
</dbReference>
<dbReference type="Proteomes" id="UP000555103">
    <property type="component" value="Unassembled WGS sequence"/>
</dbReference>
<dbReference type="PROSITE" id="PS52016">
    <property type="entry name" value="TONB_DEPENDENT_REC_3"/>
    <property type="match status" value="1"/>
</dbReference>
<dbReference type="InterPro" id="IPR011662">
    <property type="entry name" value="Secretin/TonB_short_N"/>
</dbReference>
<dbReference type="NCBIfam" id="TIGR04057">
    <property type="entry name" value="SusC_RagA_signa"/>
    <property type="match status" value="1"/>
</dbReference>
<dbReference type="InterPro" id="IPR008969">
    <property type="entry name" value="CarboxyPept-like_regulatory"/>
</dbReference>
<dbReference type="GO" id="GO:0009279">
    <property type="term" value="C:cell outer membrane"/>
    <property type="evidence" value="ECO:0007669"/>
    <property type="project" value="UniProtKB-SubCell"/>
</dbReference>
<keyword evidence="4" id="KW-0812">Transmembrane</keyword>
<evidence type="ECO:0000256" key="4">
    <source>
        <dbReference type="PROSITE-ProRule" id="PRU01360"/>
    </source>
</evidence>
<dbReference type="Gene3D" id="2.60.40.1120">
    <property type="entry name" value="Carboxypeptidase-like, regulatory domain"/>
    <property type="match status" value="1"/>
</dbReference>
<evidence type="ECO:0000313" key="6">
    <source>
        <dbReference type="EMBL" id="MBB4034170.1"/>
    </source>
</evidence>
<evidence type="ECO:0000313" key="7">
    <source>
        <dbReference type="Proteomes" id="UP000555103"/>
    </source>
</evidence>
<comment type="caution">
    <text evidence="6">The sequence shown here is derived from an EMBL/GenBank/DDBJ whole genome shotgun (WGS) entry which is preliminary data.</text>
</comment>
<dbReference type="InterPro" id="IPR023997">
    <property type="entry name" value="TonB-dep_OMP_SusC/RagA_CS"/>
</dbReference>
<feature type="domain" description="Secretin/TonB short N-terminal" evidence="5">
    <location>
        <begin position="72"/>
        <end position="123"/>
    </location>
</feature>
<dbReference type="EMBL" id="JACIEP010000001">
    <property type="protein sequence ID" value="MBB4034170.1"/>
    <property type="molecule type" value="Genomic_DNA"/>
</dbReference>
<dbReference type="SUPFAM" id="SSF49464">
    <property type="entry name" value="Carboxypeptidase regulatory domain-like"/>
    <property type="match status" value="1"/>
</dbReference>
<dbReference type="InterPro" id="IPR039426">
    <property type="entry name" value="TonB-dep_rcpt-like"/>
</dbReference>
<comment type="similarity">
    <text evidence="4">Belongs to the TonB-dependent receptor family.</text>
</comment>
<dbReference type="NCBIfam" id="TIGR04056">
    <property type="entry name" value="OMP_RagA_SusC"/>
    <property type="match status" value="1"/>
</dbReference>
<dbReference type="Pfam" id="PF13715">
    <property type="entry name" value="CarbopepD_reg_2"/>
    <property type="match status" value="1"/>
</dbReference>
<dbReference type="InterPro" id="IPR023996">
    <property type="entry name" value="TonB-dep_OMP_SusC/RagA"/>
</dbReference>
<keyword evidence="3 4" id="KW-0998">Cell outer membrane</keyword>
<keyword evidence="7" id="KW-1185">Reference proteome</keyword>
<organism evidence="6 7">
    <name type="scientific">Dysgonomonas hofstadii</name>
    <dbReference type="NCBI Taxonomy" id="637886"/>
    <lineage>
        <taxon>Bacteria</taxon>
        <taxon>Pseudomonadati</taxon>
        <taxon>Bacteroidota</taxon>
        <taxon>Bacteroidia</taxon>
        <taxon>Bacteroidales</taxon>
        <taxon>Dysgonomonadaceae</taxon>
        <taxon>Dysgonomonas</taxon>
    </lineage>
</organism>
<name>A0A840CE02_9BACT</name>
<evidence type="ECO:0000256" key="2">
    <source>
        <dbReference type="ARBA" id="ARBA00023136"/>
    </source>
</evidence>
<dbReference type="SUPFAM" id="SSF56935">
    <property type="entry name" value="Porins"/>
    <property type="match status" value="1"/>
</dbReference>
<gene>
    <name evidence="6" type="ORF">GGR21_000055</name>
</gene>
<comment type="subcellular location">
    <subcellularLocation>
        <location evidence="4">Cell outer membrane</location>
        <topology evidence="4">Multi-pass membrane protein</topology>
    </subcellularLocation>
</comment>
<evidence type="ECO:0000259" key="5">
    <source>
        <dbReference type="SMART" id="SM00965"/>
    </source>
</evidence>
<sequence length="1134" mass="127391">MKNPFNSAGLVYKLILKGKYLLIIQFVLSISSFSASLSAGEFSYAQNKRMTIKAYDKTIKEIFSLIEKSSDFLFIYSENLPGLNKKISLYAENESIEKILDKLFKNTNLTYEIDDRQIIINESKKKDIPASKKAPVTLKGKTVKGKVIDETGTTLPGVAVAVVGSTRGVYTNTDGTFEIEIDNSDKLKFSLLSYKTQTISIKDTNSELLIEMIPEAGELEEVTVVAFGSQRKESVIGAISSVSPEFLQSPGGRLSNNLAGQIAGIVSVQISGEPGMGANFWIRGISTFSLYDKPLVLVDGIERSLDLIDPEDIESFSILKDATATAVYGVRGANGIILVTTKKGRNGKFRINVNTEYGFLSPIRMPKLANAGQWIDYYNDINYDSSGRIVFTDEMKQKYLNGSDPDLYPNVDWMDEIYKDVTTSQKVSLNITGGSERVRYYVAGSYYNENGIFNAKVGKEYNPSLKFSRYNFRANIDINVTPTTVVNLNLSNQYETKNRPGNDRIWNHTLFTTPISIPTIYSDGTLAQSLMSSNPWNILNVSGYSHDFWNYAQSLAGVTQDFSNIITKGLTANVKFAWDAYNSATLDRRKYPTTYYALGRDDNGNLIFHQNNEGNDYVELVRSNRGSRSINLEASLTYDNAFGNHRVGGLFLFNMREYTDNFPDNYIASFPNRNQGIAFRGTYSYRDAYFVEGNFGYNGSENFAPGRKFGFFPSIAIGYLISNENYFEKIKPVVSLLKLKGSYGQIGNDKIGGDRRFAFNTEMNWLGGYLDGGYLFGSSGQNNIGGVTTRYIGNSEVSWETAKKANFGIEIEFFDKLKIYTDFFHEKREGIFIEQQKIPSIVGQSAVEYVNLGKMKNQGIDGSLEYIQKWKDLSIHGRANFIFNRNKKLYDDTPTPIWPYRSSAGFSQNQQTGLVALGLFESEEDIQNSPRQDFGPVRPGDIKFKDINGDGVVDVNDQIAIGYTDVPEISYGFGVSVKWKNVDVSVYFQGNGNVTKFIGGAPIFGQEGNILYVGQIYADVADNRWSLKNPDPNAKYPRMSMTWNTNNNQNSTFYQRDMSFIRLKNAEVGYTIPQFLSKKLGLSSVRIYAQGVNLFTFSKFKLWDPEIQDIYLYLQYGNSYPQMRTINFGINISI</sequence>
<dbReference type="InterPro" id="IPR012910">
    <property type="entry name" value="Plug_dom"/>
</dbReference>
<reference evidence="6 7" key="1">
    <citation type="submission" date="2020-08" db="EMBL/GenBank/DDBJ databases">
        <title>Genomic Encyclopedia of Type Strains, Phase IV (KMG-IV): sequencing the most valuable type-strain genomes for metagenomic binning, comparative biology and taxonomic classification.</title>
        <authorList>
            <person name="Goeker M."/>
        </authorList>
    </citation>
    <scope>NUCLEOTIDE SEQUENCE [LARGE SCALE GENOMIC DNA]</scope>
    <source>
        <strain evidence="6 7">DSM 104969</strain>
    </source>
</reference>
<dbReference type="Gene3D" id="2.170.130.10">
    <property type="entry name" value="TonB-dependent receptor, plug domain"/>
    <property type="match status" value="1"/>
</dbReference>
<proteinExistence type="inferred from homology"/>